<evidence type="ECO:0000313" key="2">
    <source>
        <dbReference type="Proteomes" id="UP000494165"/>
    </source>
</evidence>
<comment type="caution">
    <text evidence="1">The sequence shown here is derived from an EMBL/GenBank/DDBJ whole genome shotgun (WGS) entry which is preliminary data.</text>
</comment>
<organism evidence="1 2">
    <name type="scientific">Cloeon dipterum</name>
    <dbReference type="NCBI Taxonomy" id="197152"/>
    <lineage>
        <taxon>Eukaryota</taxon>
        <taxon>Metazoa</taxon>
        <taxon>Ecdysozoa</taxon>
        <taxon>Arthropoda</taxon>
        <taxon>Hexapoda</taxon>
        <taxon>Insecta</taxon>
        <taxon>Pterygota</taxon>
        <taxon>Palaeoptera</taxon>
        <taxon>Ephemeroptera</taxon>
        <taxon>Pisciforma</taxon>
        <taxon>Baetidae</taxon>
        <taxon>Cloeon</taxon>
    </lineage>
</organism>
<protein>
    <submittedName>
        <fullName evidence="1">Uncharacterized protein</fullName>
    </submittedName>
</protein>
<keyword evidence="2" id="KW-1185">Reference proteome</keyword>
<accession>A0A8S1C6U5</accession>
<dbReference type="EMBL" id="CADEPI010000026">
    <property type="protein sequence ID" value="CAB3366552.1"/>
    <property type="molecule type" value="Genomic_DNA"/>
</dbReference>
<dbReference type="Proteomes" id="UP000494165">
    <property type="component" value="Unassembled WGS sequence"/>
</dbReference>
<gene>
    <name evidence="1" type="ORF">CLODIP_2_CD15966</name>
</gene>
<reference evidence="1 2" key="1">
    <citation type="submission" date="2020-04" db="EMBL/GenBank/DDBJ databases">
        <authorList>
            <person name="Alioto T."/>
            <person name="Alioto T."/>
            <person name="Gomez Garrido J."/>
        </authorList>
    </citation>
    <scope>NUCLEOTIDE SEQUENCE [LARGE SCALE GENOMIC DNA]</scope>
</reference>
<dbReference type="AlphaFoldDB" id="A0A8S1C6U5"/>
<proteinExistence type="predicted"/>
<name>A0A8S1C6U5_9INSE</name>
<sequence length="164" mass="18053">MSVLEKDNLQLRIHFLEKRTLKLGNADGTEMKLLELWRTPSLRRVSCEWSDKLTPALAEHLVARCLLERPPGGTSQEPIRLIRDSLVEAPPLSASRRDSTRPAVACANRRREAATSCRKLATTSLGHSRILRASTCLPESLGVEDEVRRGGLNSISESPASAAC</sequence>
<evidence type="ECO:0000313" key="1">
    <source>
        <dbReference type="EMBL" id="CAB3366552.1"/>
    </source>
</evidence>